<name>X1U7I5_9ZZZZ</name>
<accession>X1U7I5</accession>
<gene>
    <name evidence="1" type="ORF">S12H4_37749</name>
</gene>
<sequence>GEAGIPGDDYRVLCRSMFVDHRDGVVYFSTSEGDIFSYIPDRKSLNRVDGIDLRIDYFGEYDPTDPGSMGYNWRSILWYAPEGVAYGVHGNSGYLFRFDPRKSEIEIVDRITSEPSKRCGMFDQFSYGYLGFQHGPDGETLYYLTGGPIYIDGQRLKGKDRIAMGAAKGLENLHLITYNIPNRKYIDHGPVFYSDGNRPTYVNSIAIGPYGNVYTLARFEQNGKIIEDLVKIPDPFSEE</sequence>
<organism evidence="1">
    <name type="scientific">marine sediment metagenome</name>
    <dbReference type="NCBI Taxonomy" id="412755"/>
    <lineage>
        <taxon>unclassified sequences</taxon>
        <taxon>metagenomes</taxon>
        <taxon>ecological metagenomes</taxon>
    </lineage>
</organism>
<protein>
    <recommendedName>
        <fullName evidence="2">Glucose/Sorbosone dehydrogenase domain-containing protein</fullName>
    </recommendedName>
</protein>
<feature type="non-terminal residue" evidence="1">
    <location>
        <position position="1"/>
    </location>
</feature>
<dbReference type="EMBL" id="BARW01022658">
    <property type="protein sequence ID" value="GAI88289.1"/>
    <property type="molecule type" value="Genomic_DNA"/>
</dbReference>
<proteinExistence type="predicted"/>
<dbReference type="SUPFAM" id="SSF101898">
    <property type="entry name" value="NHL repeat"/>
    <property type="match status" value="1"/>
</dbReference>
<reference evidence="1" key="1">
    <citation type="journal article" date="2014" name="Front. Microbiol.">
        <title>High frequency of phylogenetically diverse reductive dehalogenase-homologous genes in deep subseafloor sedimentary metagenomes.</title>
        <authorList>
            <person name="Kawai M."/>
            <person name="Futagami T."/>
            <person name="Toyoda A."/>
            <person name="Takaki Y."/>
            <person name="Nishi S."/>
            <person name="Hori S."/>
            <person name="Arai W."/>
            <person name="Tsubouchi T."/>
            <person name="Morono Y."/>
            <person name="Uchiyama I."/>
            <person name="Ito T."/>
            <person name="Fujiyama A."/>
            <person name="Inagaki F."/>
            <person name="Takami H."/>
        </authorList>
    </citation>
    <scope>NUCLEOTIDE SEQUENCE</scope>
    <source>
        <strain evidence="1">Expedition CK06-06</strain>
    </source>
</reference>
<comment type="caution">
    <text evidence="1">The sequence shown here is derived from an EMBL/GenBank/DDBJ whole genome shotgun (WGS) entry which is preliminary data.</text>
</comment>
<evidence type="ECO:0000313" key="1">
    <source>
        <dbReference type="EMBL" id="GAI88289.1"/>
    </source>
</evidence>
<dbReference type="AlphaFoldDB" id="X1U7I5"/>
<evidence type="ECO:0008006" key="2">
    <source>
        <dbReference type="Google" id="ProtNLM"/>
    </source>
</evidence>